<proteinExistence type="predicted"/>
<protein>
    <submittedName>
        <fullName evidence="2">Pimeloyl-ACP methyl ester carboxylesterase</fullName>
    </submittedName>
</protein>
<evidence type="ECO:0000313" key="3">
    <source>
        <dbReference type="Proteomes" id="UP001549363"/>
    </source>
</evidence>
<evidence type="ECO:0000313" key="2">
    <source>
        <dbReference type="EMBL" id="MET4560124.1"/>
    </source>
</evidence>
<organism evidence="2 3">
    <name type="scientific">Lysinibacillus parviboronicapiens</name>
    <dbReference type="NCBI Taxonomy" id="436516"/>
    <lineage>
        <taxon>Bacteria</taxon>
        <taxon>Bacillati</taxon>
        <taxon>Bacillota</taxon>
        <taxon>Bacilli</taxon>
        <taxon>Bacillales</taxon>
        <taxon>Bacillaceae</taxon>
        <taxon>Lysinibacillus</taxon>
    </lineage>
</organism>
<evidence type="ECO:0000256" key="1">
    <source>
        <dbReference type="SAM" id="SignalP"/>
    </source>
</evidence>
<dbReference type="Proteomes" id="UP001549363">
    <property type="component" value="Unassembled WGS sequence"/>
</dbReference>
<feature type="chain" id="PRO_5047379369" evidence="1">
    <location>
        <begin position="24"/>
        <end position="518"/>
    </location>
</feature>
<dbReference type="RefSeq" id="WP_354471260.1">
    <property type="nucleotide sequence ID" value="NZ_JBEPSB010000004.1"/>
</dbReference>
<feature type="signal peptide" evidence="1">
    <location>
        <begin position="1"/>
        <end position="23"/>
    </location>
</feature>
<sequence length="518" mass="57504">MKKLGSLLIMVTIILFSTSDVFASNLIEPYGLKPPGESYTPGEWFLGETPSNVDPNKPPVVFVQGKNGNATSWYSQTEYHGLNDMYTKAYEAGYQTVFLQLYDAAGEGSYSQYDNGKLLASMLKEISQHFNGKKLNIIAHSKGGPDTQAALVLNDAHSYVGRVFTLGSPHYGSELADLAYSWWAGWLATLLGEKDDGTYSLQVGEMEHFRSLIDNHPNVSKNRYYTIAGTNTGPFLSALWMGGLYLSDPNDGLVKETSTKLSYGTHLFTDTSLDHDRIRMGSAVFSRLEQYLQSASTAHIVENNEYFSQSDTFQELDASHYFYGGKLQSSNDVTHSFYVDTALDNVKLWTRLTSDKIELVSPSGKKYTNQTIKSFEEASFFNGGVPHTFTDVISEKGEWKLNISTQAGDNAYLLAVQHGGPSLIKVSIPTVASETNNIITMQANHQLQKLTFDLRVLDPTGKDIASSLQIQKVNQQNFMVNFPANKKSGVYNITLNIAGETIQGEPYKRTIVRSKYIK</sequence>
<dbReference type="Gene3D" id="3.40.50.1820">
    <property type="entry name" value="alpha/beta hydrolase"/>
    <property type="match status" value="1"/>
</dbReference>
<reference evidence="2 3" key="1">
    <citation type="submission" date="2024-06" db="EMBL/GenBank/DDBJ databases">
        <title>Sorghum-associated microbial communities from plants grown in Nebraska, USA.</title>
        <authorList>
            <person name="Schachtman D."/>
        </authorList>
    </citation>
    <scope>NUCLEOTIDE SEQUENCE [LARGE SCALE GENOMIC DNA]</scope>
    <source>
        <strain evidence="2 3">736</strain>
    </source>
</reference>
<dbReference type="InterPro" id="IPR029058">
    <property type="entry name" value="AB_hydrolase_fold"/>
</dbReference>
<gene>
    <name evidence="2" type="ORF">ABIA69_001268</name>
</gene>
<dbReference type="SUPFAM" id="SSF53474">
    <property type="entry name" value="alpha/beta-Hydrolases"/>
    <property type="match status" value="1"/>
</dbReference>
<comment type="caution">
    <text evidence="2">The sequence shown here is derived from an EMBL/GenBank/DDBJ whole genome shotgun (WGS) entry which is preliminary data.</text>
</comment>
<accession>A0ABV2PH23</accession>
<name>A0ABV2PH23_9BACI</name>
<keyword evidence="1" id="KW-0732">Signal</keyword>
<keyword evidence="3" id="KW-1185">Reference proteome</keyword>
<dbReference type="EMBL" id="JBEPSB010000004">
    <property type="protein sequence ID" value="MET4560124.1"/>
    <property type="molecule type" value="Genomic_DNA"/>
</dbReference>